<reference evidence="1 2" key="1">
    <citation type="journal article" date="2019" name="Nat. Ecol. Evol.">
        <title>Megaphylogeny resolves global patterns of mushroom evolution.</title>
        <authorList>
            <person name="Varga T."/>
            <person name="Krizsan K."/>
            <person name="Foldi C."/>
            <person name="Dima B."/>
            <person name="Sanchez-Garcia M."/>
            <person name="Sanchez-Ramirez S."/>
            <person name="Szollosi G.J."/>
            <person name="Szarkandi J.G."/>
            <person name="Papp V."/>
            <person name="Albert L."/>
            <person name="Andreopoulos W."/>
            <person name="Angelini C."/>
            <person name="Antonin V."/>
            <person name="Barry K.W."/>
            <person name="Bougher N.L."/>
            <person name="Buchanan P."/>
            <person name="Buyck B."/>
            <person name="Bense V."/>
            <person name="Catcheside P."/>
            <person name="Chovatia M."/>
            <person name="Cooper J."/>
            <person name="Damon W."/>
            <person name="Desjardin D."/>
            <person name="Finy P."/>
            <person name="Geml J."/>
            <person name="Haridas S."/>
            <person name="Hughes K."/>
            <person name="Justo A."/>
            <person name="Karasinski D."/>
            <person name="Kautmanova I."/>
            <person name="Kiss B."/>
            <person name="Kocsube S."/>
            <person name="Kotiranta H."/>
            <person name="LaButti K.M."/>
            <person name="Lechner B.E."/>
            <person name="Liimatainen K."/>
            <person name="Lipzen A."/>
            <person name="Lukacs Z."/>
            <person name="Mihaltcheva S."/>
            <person name="Morgado L.N."/>
            <person name="Niskanen T."/>
            <person name="Noordeloos M.E."/>
            <person name="Ohm R.A."/>
            <person name="Ortiz-Santana B."/>
            <person name="Ovrebo C."/>
            <person name="Racz N."/>
            <person name="Riley R."/>
            <person name="Savchenko A."/>
            <person name="Shiryaev A."/>
            <person name="Soop K."/>
            <person name="Spirin V."/>
            <person name="Szebenyi C."/>
            <person name="Tomsovsky M."/>
            <person name="Tulloss R.E."/>
            <person name="Uehling J."/>
            <person name="Grigoriev I.V."/>
            <person name="Vagvolgyi C."/>
            <person name="Papp T."/>
            <person name="Martin F.M."/>
            <person name="Miettinen O."/>
            <person name="Hibbett D.S."/>
            <person name="Nagy L.G."/>
        </authorList>
    </citation>
    <scope>NUCLEOTIDE SEQUENCE [LARGE SCALE GENOMIC DNA]</scope>
    <source>
        <strain evidence="1 2">NL-1719</strain>
    </source>
</reference>
<organism evidence="1 2">
    <name type="scientific">Pluteus cervinus</name>
    <dbReference type="NCBI Taxonomy" id="181527"/>
    <lineage>
        <taxon>Eukaryota</taxon>
        <taxon>Fungi</taxon>
        <taxon>Dikarya</taxon>
        <taxon>Basidiomycota</taxon>
        <taxon>Agaricomycotina</taxon>
        <taxon>Agaricomycetes</taxon>
        <taxon>Agaricomycetidae</taxon>
        <taxon>Agaricales</taxon>
        <taxon>Pluteineae</taxon>
        <taxon>Pluteaceae</taxon>
        <taxon>Pluteus</taxon>
    </lineage>
</organism>
<keyword evidence="2" id="KW-1185">Reference proteome</keyword>
<evidence type="ECO:0000313" key="2">
    <source>
        <dbReference type="Proteomes" id="UP000308600"/>
    </source>
</evidence>
<name>A0ACD3AAY2_9AGAR</name>
<gene>
    <name evidence="1" type="ORF">BDN72DRAFT_384908</name>
</gene>
<protein>
    <submittedName>
        <fullName evidence="1">Uncharacterized protein</fullName>
    </submittedName>
</protein>
<dbReference type="EMBL" id="ML208574">
    <property type="protein sequence ID" value="TFK62564.1"/>
    <property type="molecule type" value="Genomic_DNA"/>
</dbReference>
<sequence length="178" mass="20313">MAASTAVARLRGSSICRALICTRERQSSPFPNFHYRQHHVVAGPRRRPHHHQRWFNTCSETFSLTAQQFRPLNNAIPTRAPPPSPALPNIHFLDFKVARRGTESLGGRTGDLEVLKGVGRLFNHVFSLLMVLPAFSHQPTPPPVMLALGLIPYLRLIAYQIPYYQIKTINLMKRRMKR</sequence>
<dbReference type="Proteomes" id="UP000308600">
    <property type="component" value="Unassembled WGS sequence"/>
</dbReference>
<evidence type="ECO:0000313" key="1">
    <source>
        <dbReference type="EMBL" id="TFK62564.1"/>
    </source>
</evidence>
<accession>A0ACD3AAY2</accession>
<proteinExistence type="predicted"/>